<reference evidence="2 3" key="1">
    <citation type="submission" date="2020-04" db="EMBL/GenBank/DDBJ databases">
        <title>Thermobifida alba genome sequencing and assembly.</title>
        <authorList>
            <person name="Luzics S."/>
            <person name="Horvath B."/>
            <person name="Nagy I."/>
            <person name="Toth A."/>
            <person name="Nagy I."/>
            <person name="Kukolya J."/>
        </authorList>
    </citation>
    <scope>NUCLEOTIDE SEQUENCE [LARGE SCALE GENOMIC DNA]</scope>
    <source>
        <strain evidence="2 3">DSM 43795</strain>
    </source>
</reference>
<dbReference type="Proteomes" id="UP000832041">
    <property type="component" value="Chromosome"/>
</dbReference>
<proteinExistence type="predicted"/>
<evidence type="ECO:0000259" key="1">
    <source>
        <dbReference type="Pfam" id="PF13349"/>
    </source>
</evidence>
<gene>
    <name evidence="2" type="ORF">FOF52_19370</name>
</gene>
<accession>A0ABY4L612</accession>
<evidence type="ECO:0000313" key="2">
    <source>
        <dbReference type="EMBL" id="UPT22839.1"/>
    </source>
</evidence>
<organism evidence="2 3">
    <name type="scientific">Thermobifida alba</name>
    <name type="common">Thermomonospora alba</name>
    <dbReference type="NCBI Taxonomy" id="53522"/>
    <lineage>
        <taxon>Bacteria</taxon>
        <taxon>Bacillati</taxon>
        <taxon>Actinomycetota</taxon>
        <taxon>Actinomycetes</taxon>
        <taxon>Streptosporangiales</taxon>
        <taxon>Nocardiopsidaceae</taxon>
        <taxon>Thermobifida</taxon>
    </lineage>
</organism>
<dbReference type="Pfam" id="PF13349">
    <property type="entry name" value="DUF4097"/>
    <property type="match status" value="1"/>
</dbReference>
<dbReference type="EMBL" id="CP051627">
    <property type="protein sequence ID" value="UPT22839.1"/>
    <property type="molecule type" value="Genomic_DNA"/>
</dbReference>
<dbReference type="RefSeq" id="WP_248591342.1">
    <property type="nucleotide sequence ID" value="NZ_BAABEB010000011.1"/>
</dbReference>
<sequence>MTFTARGLYASSSKAPRGRRGRGWLLVGALIGLAALGVGALGVLNSVAVATATESQEFPAPARLEIDNYTEGNVTVIAGDGDTVSVRLRMWSSMTARLGRNAETEGDRLWLSADCGGFLNVFGRCSADYVVTVPEGTEVSVATATGDVEVTGIVADVDVTTDTGEIRLSRVVGEISLQSDLGDITAEGSGPAAVADSDAGTINLENFRAAEIQATTAIGDILIGSGFETATARSNAGTVRVDTDTGFRALTATTDIGDVELRVPDAVYRVSVESDIGTEEVRVDRSPDAEAVIEARSDTGSISVGPS</sequence>
<protein>
    <submittedName>
        <fullName evidence="2">DUF4097 domain-containing protein</fullName>
    </submittedName>
</protein>
<keyword evidence="3" id="KW-1185">Reference proteome</keyword>
<name>A0ABY4L612_THEAE</name>
<dbReference type="InterPro" id="IPR025164">
    <property type="entry name" value="Toastrack_DUF4097"/>
</dbReference>
<evidence type="ECO:0000313" key="3">
    <source>
        <dbReference type="Proteomes" id="UP000832041"/>
    </source>
</evidence>
<feature type="domain" description="DUF4097" evidence="1">
    <location>
        <begin position="64"/>
        <end position="278"/>
    </location>
</feature>